<dbReference type="EMBL" id="CAUOFW020001088">
    <property type="protein sequence ID" value="CAK9141003.1"/>
    <property type="molecule type" value="Genomic_DNA"/>
</dbReference>
<evidence type="ECO:0000256" key="12">
    <source>
        <dbReference type="RuleBase" id="RU000461"/>
    </source>
</evidence>
<sequence>MEGFRLLSLLTSSLFLLLFCALRAFLSLWWKPKGLEKKLKQQGIRGTPYKLLIGDTKEFVKQITEAWSKPMNLSHQIVPRVDPFTYNIMQKYGKISQSWAGSKPRLTIMDPEIVKEVLSNKLGHFGKPPLSPLILILARGLTTLEGEKWAIHRRIINPAFHLEKLKGMIPVFSNTCGRMIDQWKKTSGLEETFELDIWPQFQILAGDIISRTAFGSNYEEGKKILQLQKELQMLVVEAMQTLYIPGFRFVPTKKNQRRKKLDKRINSMLRTLIERKENAMRTGQAKDDDLLGLLLQSNTQDNFQENERSTNSYRMTMEEIMEECKVFFLAGHETTASWLTWTIIVLAMHPNWQEKAREEVLQICGEKDPDFEAISHLKVVTMILHEVLRLYPAAIALYQHAYKETKIRDLSIPAGVDVTLPILLINHDPEIWGHDAEEFKPERFSGGISKACKDQLAFFPFGWGPRTCIGQNFAVIEAKIALAMILQHFSFELSPSYTHAPHTVMTLQPQHGAQIILHQLKTIS</sequence>
<keyword evidence="14" id="KW-1185">Reference proteome</keyword>
<dbReference type="GO" id="GO:0046872">
    <property type="term" value="F:metal ion binding"/>
    <property type="evidence" value="ECO:0007669"/>
    <property type="project" value="UniProtKB-KW"/>
</dbReference>
<evidence type="ECO:0000256" key="1">
    <source>
        <dbReference type="ARBA" id="ARBA00004370"/>
    </source>
</evidence>
<evidence type="ECO:0000256" key="11">
    <source>
        <dbReference type="PIRSR" id="PIRSR602401-1"/>
    </source>
</evidence>
<evidence type="ECO:0000256" key="8">
    <source>
        <dbReference type="ARBA" id="ARBA00023004"/>
    </source>
</evidence>
<dbReference type="AlphaFoldDB" id="A0ABC8R7M6"/>
<comment type="cofactor">
    <cofactor evidence="11">
        <name>heme</name>
        <dbReference type="ChEBI" id="CHEBI:30413"/>
    </cofactor>
</comment>
<comment type="similarity">
    <text evidence="2 12">Belongs to the cytochrome P450 family.</text>
</comment>
<dbReference type="InterPro" id="IPR001128">
    <property type="entry name" value="Cyt_P450"/>
</dbReference>
<comment type="subcellular location">
    <subcellularLocation>
        <location evidence="1">Membrane</location>
    </subcellularLocation>
</comment>
<dbReference type="SUPFAM" id="SSF48264">
    <property type="entry name" value="Cytochrome P450"/>
    <property type="match status" value="1"/>
</dbReference>
<dbReference type="PRINTS" id="PR00463">
    <property type="entry name" value="EP450I"/>
</dbReference>
<dbReference type="FunFam" id="1.10.630.10:FF:000029">
    <property type="entry name" value="Cytochrome P450 734A1"/>
    <property type="match status" value="1"/>
</dbReference>
<name>A0ABC8R7M6_9AQUA</name>
<dbReference type="InterPro" id="IPR017972">
    <property type="entry name" value="Cyt_P450_CS"/>
</dbReference>
<dbReference type="InterPro" id="IPR050665">
    <property type="entry name" value="Cytochrome_P450_Monooxygen"/>
</dbReference>
<accession>A0ABC8R7M6</accession>
<keyword evidence="8 11" id="KW-0408">Iron</keyword>
<dbReference type="PROSITE" id="PS00086">
    <property type="entry name" value="CYTOCHROME_P450"/>
    <property type="match status" value="1"/>
</dbReference>
<evidence type="ECO:0000256" key="4">
    <source>
        <dbReference type="ARBA" id="ARBA00022692"/>
    </source>
</evidence>
<dbReference type="GO" id="GO:0016020">
    <property type="term" value="C:membrane"/>
    <property type="evidence" value="ECO:0007669"/>
    <property type="project" value="UniProtKB-SubCell"/>
</dbReference>
<keyword evidence="7 12" id="KW-0560">Oxidoreductase</keyword>
<gene>
    <name evidence="13" type="ORF">ILEXP_LOCUS8515</name>
</gene>
<keyword evidence="4" id="KW-0812">Transmembrane</keyword>
<evidence type="ECO:0000256" key="7">
    <source>
        <dbReference type="ARBA" id="ARBA00023002"/>
    </source>
</evidence>
<evidence type="ECO:0000256" key="6">
    <source>
        <dbReference type="ARBA" id="ARBA00022989"/>
    </source>
</evidence>
<evidence type="ECO:0000256" key="9">
    <source>
        <dbReference type="ARBA" id="ARBA00023033"/>
    </source>
</evidence>
<dbReference type="PRINTS" id="PR00385">
    <property type="entry name" value="P450"/>
</dbReference>
<protein>
    <recommendedName>
        <fullName evidence="15">Cytochrome P450</fullName>
    </recommendedName>
</protein>
<proteinExistence type="inferred from homology"/>
<organism evidence="13 14">
    <name type="scientific">Ilex paraguariensis</name>
    <name type="common">yerba mate</name>
    <dbReference type="NCBI Taxonomy" id="185542"/>
    <lineage>
        <taxon>Eukaryota</taxon>
        <taxon>Viridiplantae</taxon>
        <taxon>Streptophyta</taxon>
        <taxon>Embryophyta</taxon>
        <taxon>Tracheophyta</taxon>
        <taxon>Spermatophyta</taxon>
        <taxon>Magnoliopsida</taxon>
        <taxon>eudicotyledons</taxon>
        <taxon>Gunneridae</taxon>
        <taxon>Pentapetalae</taxon>
        <taxon>asterids</taxon>
        <taxon>campanulids</taxon>
        <taxon>Aquifoliales</taxon>
        <taxon>Aquifoliaceae</taxon>
        <taxon>Ilex</taxon>
    </lineage>
</organism>
<dbReference type="PANTHER" id="PTHR24282:SF94">
    <property type="entry name" value="CYTOCHROME P450 72C1"/>
    <property type="match status" value="1"/>
</dbReference>
<evidence type="ECO:0000256" key="2">
    <source>
        <dbReference type="ARBA" id="ARBA00010617"/>
    </source>
</evidence>
<dbReference type="Pfam" id="PF00067">
    <property type="entry name" value="p450"/>
    <property type="match status" value="1"/>
</dbReference>
<evidence type="ECO:0008006" key="15">
    <source>
        <dbReference type="Google" id="ProtNLM"/>
    </source>
</evidence>
<keyword evidence="10" id="KW-0472">Membrane</keyword>
<evidence type="ECO:0000256" key="3">
    <source>
        <dbReference type="ARBA" id="ARBA00022617"/>
    </source>
</evidence>
<dbReference type="Gene3D" id="1.10.630.10">
    <property type="entry name" value="Cytochrome P450"/>
    <property type="match status" value="1"/>
</dbReference>
<evidence type="ECO:0000313" key="13">
    <source>
        <dbReference type="EMBL" id="CAK9141003.1"/>
    </source>
</evidence>
<keyword evidence="6" id="KW-1133">Transmembrane helix</keyword>
<dbReference type="Proteomes" id="UP001642360">
    <property type="component" value="Unassembled WGS sequence"/>
</dbReference>
<evidence type="ECO:0000313" key="14">
    <source>
        <dbReference type="Proteomes" id="UP001642360"/>
    </source>
</evidence>
<reference evidence="13 14" key="1">
    <citation type="submission" date="2024-02" db="EMBL/GenBank/DDBJ databases">
        <authorList>
            <person name="Vignale AGUSTIN F."/>
            <person name="Sosa J E."/>
            <person name="Modenutti C."/>
        </authorList>
    </citation>
    <scope>NUCLEOTIDE SEQUENCE [LARGE SCALE GENOMIC DNA]</scope>
</reference>
<dbReference type="InterPro" id="IPR036396">
    <property type="entry name" value="Cyt_P450_sf"/>
</dbReference>
<keyword evidence="5 11" id="KW-0479">Metal-binding</keyword>
<comment type="caution">
    <text evidence="13">The sequence shown here is derived from an EMBL/GenBank/DDBJ whole genome shotgun (WGS) entry which is preliminary data.</text>
</comment>
<dbReference type="PANTHER" id="PTHR24282">
    <property type="entry name" value="CYTOCHROME P450 FAMILY MEMBER"/>
    <property type="match status" value="1"/>
</dbReference>
<evidence type="ECO:0000256" key="5">
    <source>
        <dbReference type="ARBA" id="ARBA00022723"/>
    </source>
</evidence>
<keyword evidence="9 12" id="KW-0503">Monooxygenase</keyword>
<evidence type="ECO:0000256" key="10">
    <source>
        <dbReference type="ARBA" id="ARBA00023136"/>
    </source>
</evidence>
<feature type="binding site" description="axial binding residue" evidence="11">
    <location>
        <position position="468"/>
    </location>
    <ligand>
        <name>heme</name>
        <dbReference type="ChEBI" id="CHEBI:30413"/>
    </ligand>
    <ligandPart>
        <name>Fe</name>
        <dbReference type="ChEBI" id="CHEBI:18248"/>
    </ligandPart>
</feature>
<dbReference type="GO" id="GO:0004497">
    <property type="term" value="F:monooxygenase activity"/>
    <property type="evidence" value="ECO:0007669"/>
    <property type="project" value="UniProtKB-KW"/>
</dbReference>
<dbReference type="InterPro" id="IPR002401">
    <property type="entry name" value="Cyt_P450_E_grp-I"/>
</dbReference>
<keyword evidence="3 11" id="KW-0349">Heme</keyword>